<dbReference type="Gene3D" id="3.60.21.10">
    <property type="match status" value="1"/>
</dbReference>
<proteinExistence type="predicted"/>
<dbReference type="PANTHER" id="PTHR37844:SF2">
    <property type="entry name" value="SER_THR PROTEIN PHOSPHATASE SUPERFAMILY (AFU_ORTHOLOGUE AFUA_1G14840)"/>
    <property type="match status" value="1"/>
</dbReference>
<sequence length="251" mass="29003">MKAWVVSDLHHDYNEWLDIYPPSGADIAIVAGDAVSDNWLVTTSKILPTLFVPGNHDFYKTNFKKRRQQLRDLADVHPGLIVLDNSLARIESVLFIGGTLWTDYANGNGLAMHECRKRMNDHKKIRWSDDPFERFMPRHALYEHRYTRRHIEESLLQTHEERTVVVTHHAPSYKSISPQYAGDVTNPAYASVLDDMIHEIGPDFWIHGHTHSSVDYMINRTRVINNPLGYGDENPKFDPELIITIERTVSF</sequence>
<accession>A0A7G7WW21</accession>
<feature type="domain" description="Calcineurin-like phosphoesterase" evidence="1">
    <location>
        <begin position="1"/>
        <end position="212"/>
    </location>
</feature>
<dbReference type="InterPro" id="IPR029052">
    <property type="entry name" value="Metallo-depent_PP-like"/>
</dbReference>
<gene>
    <name evidence="2" type="ORF">AF3_071</name>
</gene>
<reference evidence="2 3" key="1">
    <citation type="submission" date="2020-07" db="EMBL/GenBank/DDBJ databases">
        <title>Complete genome sequence of Rhizobium leguminosarum bacteriophage vB_RlegM_AF3.</title>
        <authorList>
            <person name="Gunathilake D."/>
            <person name="Mackenzie K.D."/>
            <person name="Yost C.K."/>
            <person name="Hynes M.F."/>
        </authorList>
    </citation>
    <scope>NUCLEOTIDE SEQUENCE [LARGE SCALE GENOMIC DNA]</scope>
</reference>
<evidence type="ECO:0000313" key="2">
    <source>
        <dbReference type="EMBL" id="QNH71415.1"/>
    </source>
</evidence>
<dbReference type="Proteomes" id="UP000515855">
    <property type="component" value="Segment"/>
</dbReference>
<dbReference type="EMBL" id="MT778837">
    <property type="protein sequence ID" value="QNH71415.1"/>
    <property type="molecule type" value="Genomic_DNA"/>
</dbReference>
<dbReference type="PANTHER" id="PTHR37844">
    <property type="entry name" value="SER/THR PROTEIN PHOSPHATASE SUPERFAMILY (AFU_ORTHOLOGUE AFUA_1G14840)"/>
    <property type="match status" value="1"/>
</dbReference>
<dbReference type="InterPro" id="IPR004843">
    <property type="entry name" value="Calcineurin-like_PHP"/>
</dbReference>
<name>A0A7G7WW21_9CAUD</name>
<protein>
    <submittedName>
        <fullName evidence="2">Ser/Thr protein phosphatase family protein</fullName>
    </submittedName>
</protein>
<dbReference type="Pfam" id="PF00149">
    <property type="entry name" value="Metallophos"/>
    <property type="match status" value="1"/>
</dbReference>
<dbReference type="GO" id="GO:0016787">
    <property type="term" value="F:hydrolase activity"/>
    <property type="evidence" value="ECO:0007669"/>
    <property type="project" value="InterPro"/>
</dbReference>
<dbReference type="SUPFAM" id="SSF56300">
    <property type="entry name" value="Metallo-dependent phosphatases"/>
    <property type="match status" value="1"/>
</dbReference>
<evidence type="ECO:0000313" key="3">
    <source>
        <dbReference type="Proteomes" id="UP000515855"/>
    </source>
</evidence>
<keyword evidence="3" id="KW-1185">Reference proteome</keyword>
<organism evidence="2 3">
    <name type="scientific">Rhizobium phage AF3</name>
    <dbReference type="NCBI Taxonomy" id="2763529"/>
    <lineage>
        <taxon>Viruses</taxon>
        <taxon>Duplodnaviria</taxon>
        <taxon>Heunggongvirae</taxon>
        <taxon>Uroviricota</taxon>
        <taxon>Caudoviricetes</taxon>
        <taxon>Pootjesviridae</taxon>
        <taxon>Innesvirus</taxon>
        <taxon>Innesvirus AF3</taxon>
    </lineage>
</organism>
<evidence type="ECO:0000259" key="1">
    <source>
        <dbReference type="Pfam" id="PF00149"/>
    </source>
</evidence>